<dbReference type="Gene3D" id="2.60.120.230">
    <property type="match status" value="1"/>
</dbReference>
<evidence type="ECO:0000259" key="14">
    <source>
        <dbReference type="PROSITE" id="PS50836"/>
    </source>
</evidence>
<organism evidence="15 16">
    <name type="scientific">Merluccius polli</name>
    <name type="common">Benguela hake</name>
    <name type="synonym">Merluccius cadenati</name>
    <dbReference type="NCBI Taxonomy" id="89951"/>
    <lineage>
        <taxon>Eukaryota</taxon>
        <taxon>Metazoa</taxon>
        <taxon>Chordata</taxon>
        <taxon>Craniata</taxon>
        <taxon>Vertebrata</taxon>
        <taxon>Euteleostomi</taxon>
        <taxon>Actinopterygii</taxon>
        <taxon>Neopterygii</taxon>
        <taxon>Teleostei</taxon>
        <taxon>Neoteleostei</taxon>
        <taxon>Acanthomorphata</taxon>
        <taxon>Zeiogadaria</taxon>
        <taxon>Gadariae</taxon>
        <taxon>Gadiformes</taxon>
        <taxon>Gadoidei</taxon>
        <taxon>Merlucciidae</taxon>
        <taxon>Merluccius</taxon>
    </lineage>
</organism>
<evidence type="ECO:0000313" key="15">
    <source>
        <dbReference type="EMBL" id="KAK0148100.1"/>
    </source>
</evidence>
<evidence type="ECO:0000256" key="11">
    <source>
        <dbReference type="ARBA" id="ARBA00023180"/>
    </source>
</evidence>
<gene>
    <name evidence="15" type="primary">moxd2</name>
    <name evidence="15" type="ORF">N1851_012190</name>
</gene>
<dbReference type="GO" id="GO:0006589">
    <property type="term" value="P:octopamine biosynthetic process"/>
    <property type="evidence" value="ECO:0007669"/>
    <property type="project" value="TreeGrafter"/>
</dbReference>
<dbReference type="InterPro" id="IPR000323">
    <property type="entry name" value="Cu2_ascorb_mOase_N"/>
</dbReference>
<evidence type="ECO:0000256" key="3">
    <source>
        <dbReference type="ARBA" id="ARBA00010676"/>
    </source>
</evidence>
<dbReference type="InterPro" id="IPR045266">
    <property type="entry name" value="DOH_DOMON"/>
</dbReference>
<sequence length="604" mass="67837">MKGSSIRMWPQLALLYLLMAWPTGAGAQVADMPFMEYLDPDHLVLLRWGFDDAEGHITFTVSIQTTGWIGFGLSPNGNMIGADMVIGGVGTGGIYFKDRHATGKFLPHVDSHQDYVLISMTEVEGRTSMTFKRPLQTCDEEDFHITAKPIKLIYAYGETDTIEYHSSRRGTKEVNLLNHMPRVTLLDRKYFDITMNKTQIPARDTHYHCRARKMPRLNVTHHVYRIEPLIENMDLVHHMVLYGCPKDVTEDYDGTCYIGNVVDRCFRMTAVWAVGGKAFELPEDAGIPIGGNNNDIHYRLEVHYNNPTSQAGRQDSSGLRFYYTSELRRHNVGILPAGLRVGLIDYKIPPGATQFHTYGTCNTSLFSELVEGPVPDIHLFAVMLHTHLAGRKVKAAVFRDGVQKEFLAVNENYDFEFQEFKNLGNIKTIKPNDDILVECTYNTANREGYTKMGFSTTDEMCLAFLMYYPEITINACWSNPNTSNIEKYEGGTHIQTYPKKILNNPNTLNSLLKYAFCYRVPNVSNPADQENITKYENVLRTLPQIQLVNNVKGTVGNMKDTPTVSCRADPPRTSSSPHSRGTSNSCSVVIGGSALLLLLLGSAV</sequence>
<dbReference type="GO" id="GO:0030667">
    <property type="term" value="C:secretory granule membrane"/>
    <property type="evidence" value="ECO:0007669"/>
    <property type="project" value="TreeGrafter"/>
</dbReference>
<dbReference type="Pfam" id="PF03351">
    <property type="entry name" value="DOMON"/>
    <property type="match status" value="1"/>
</dbReference>
<dbReference type="PROSITE" id="PS50836">
    <property type="entry name" value="DOMON"/>
    <property type="match status" value="1"/>
</dbReference>
<dbReference type="FunFam" id="2.60.40.1210:FF:000001">
    <property type="entry name" value="Monooxygenase, DBH-like 1, like"/>
    <property type="match status" value="1"/>
</dbReference>
<dbReference type="GO" id="GO:0004500">
    <property type="term" value="F:dopamine beta-monooxygenase activity"/>
    <property type="evidence" value="ECO:0007669"/>
    <property type="project" value="InterPro"/>
</dbReference>
<dbReference type="PANTHER" id="PTHR10157">
    <property type="entry name" value="DOPAMINE BETA HYDROXYLASE RELATED"/>
    <property type="match status" value="1"/>
</dbReference>
<dbReference type="Gene3D" id="2.60.40.1210">
    <property type="entry name" value="Cellobiose dehydrogenase, cytochrome domain"/>
    <property type="match status" value="1"/>
</dbReference>
<keyword evidence="8 15" id="KW-0503">Monooxygenase</keyword>
<feature type="signal peptide" evidence="13">
    <location>
        <begin position="1"/>
        <end position="26"/>
    </location>
</feature>
<dbReference type="EMBL" id="JAOPHQ010002121">
    <property type="protein sequence ID" value="KAK0148100.1"/>
    <property type="molecule type" value="Genomic_DNA"/>
</dbReference>
<dbReference type="InterPro" id="IPR005018">
    <property type="entry name" value="DOMON_domain"/>
</dbReference>
<evidence type="ECO:0000256" key="4">
    <source>
        <dbReference type="ARBA" id="ARBA00022723"/>
    </source>
</evidence>
<keyword evidence="11" id="KW-0325">Glycoprotein</keyword>
<name>A0AA47P4K4_MERPO</name>
<dbReference type="Pfam" id="PF03712">
    <property type="entry name" value="Cu2_monoox_C"/>
    <property type="match status" value="1"/>
</dbReference>
<feature type="compositionally biased region" description="Polar residues" evidence="12">
    <location>
        <begin position="572"/>
        <end position="584"/>
    </location>
</feature>
<dbReference type="CDD" id="cd09631">
    <property type="entry name" value="DOMON_DOH"/>
    <property type="match status" value="1"/>
</dbReference>
<dbReference type="Pfam" id="PF01082">
    <property type="entry name" value="Cu2_monooxygen"/>
    <property type="match status" value="1"/>
</dbReference>
<dbReference type="SUPFAM" id="SSF49344">
    <property type="entry name" value="CBD9-like"/>
    <property type="match status" value="1"/>
</dbReference>
<dbReference type="PANTHER" id="PTHR10157:SF41">
    <property type="entry name" value="DBH-LIKE MONOOXYGENASE PROTEIN 2 HOMOLOG"/>
    <property type="match status" value="1"/>
</dbReference>
<dbReference type="AlphaFoldDB" id="A0AA47P4K4"/>
<dbReference type="InterPro" id="IPR014784">
    <property type="entry name" value="Cu2_ascorb_mOase-like_C"/>
</dbReference>
<dbReference type="PRINTS" id="PR00767">
    <property type="entry name" value="DBMONOXGNASE"/>
</dbReference>
<dbReference type="Proteomes" id="UP001174136">
    <property type="component" value="Unassembled WGS sequence"/>
</dbReference>
<evidence type="ECO:0000256" key="1">
    <source>
        <dbReference type="ARBA" id="ARBA00001973"/>
    </source>
</evidence>
<proteinExistence type="inferred from homology"/>
<evidence type="ECO:0000256" key="12">
    <source>
        <dbReference type="SAM" id="MobiDB-lite"/>
    </source>
</evidence>
<keyword evidence="4" id="KW-0479">Metal-binding</keyword>
<dbReference type="InterPro" id="IPR014783">
    <property type="entry name" value="Cu2_ascorb_mOase_CS-2"/>
</dbReference>
<evidence type="ECO:0000256" key="13">
    <source>
        <dbReference type="SAM" id="SignalP"/>
    </source>
</evidence>
<evidence type="ECO:0000256" key="6">
    <source>
        <dbReference type="ARBA" id="ARBA00023002"/>
    </source>
</evidence>
<dbReference type="InterPro" id="IPR024548">
    <property type="entry name" value="Cu2_monoox_C"/>
</dbReference>
<evidence type="ECO:0000256" key="5">
    <source>
        <dbReference type="ARBA" id="ARBA00022729"/>
    </source>
</evidence>
<evidence type="ECO:0000256" key="9">
    <source>
        <dbReference type="ARBA" id="ARBA00023136"/>
    </source>
</evidence>
<keyword evidence="7" id="KW-0186">Copper</keyword>
<dbReference type="InterPro" id="IPR008977">
    <property type="entry name" value="PHM/PNGase_F_dom_sf"/>
</dbReference>
<dbReference type="FunFam" id="2.60.120.230:FF:000001">
    <property type="entry name" value="Monooxygenase, DBH-like 1"/>
    <property type="match status" value="1"/>
</dbReference>
<keyword evidence="9" id="KW-0472">Membrane</keyword>
<dbReference type="InterPro" id="IPR036939">
    <property type="entry name" value="Cu2_ascorb_mOase_N_sf"/>
</dbReference>
<accession>A0AA47P4K4</accession>
<keyword evidence="16" id="KW-1185">Reference proteome</keyword>
<reference evidence="15" key="1">
    <citation type="journal article" date="2023" name="Front. Mar. Sci.">
        <title>A new Merluccius polli reference genome to investigate the effects of global change in West African waters.</title>
        <authorList>
            <person name="Mateo J.L."/>
            <person name="Blanco-Fernandez C."/>
            <person name="Garcia-Vazquez E."/>
            <person name="Machado-Schiaffino G."/>
        </authorList>
    </citation>
    <scope>NUCLEOTIDE SEQUENCE</scope>
    <source>
        <strain evidence="15">C29</strain>
        <tissue evidence="15">Fin</tissue>
    </source>
</reference>
<dbReference type="InterPro" id="IPR000945">
    <property type="entry name" value="DBH-like"/>
</dbReference>
<evidence type="ECO:0000256" key="7">
    <source>
        <dbReference type="ARBA" id="ARBA00023008"/>
    </source>
</evidence>
<comment type="subcellular location">
    <subcellularLocation>
        <location evidence="2">Membrane</location>
        <topology evidence="2">Single-pass type I membrane protein</topology>
    </subcellularLocation>
</comment>
<dbReference type="GO" id="GO:0005615">
    <property type="term" value="C:extracellular space"/>
    <property type="evidence" value="ECO:0007669"/>
    <property type="project" value="TreeGrafter"/>
</dbReference>
<comment type="similarity">
    <text evidence="3">Belongs to the copper type II ascorbate-dependent monooxygenase family.</text>
</comment>
<dbReference type="SUPFAM" id="SSF49742">
    <property type="entry name" value="PHM/PNGase F"/>
    <property type="match status" value="2"/>
</dbReference>
<dbReference type="GO" id="GO:0042420">
    <property type="term" value="P:dopamine catabolic process"/>
    <property type="evidence" value="ECO:0007669"/>
    <property type="project" value="TreeGrafter"/>
</dbReference>
<comment type="cofactor">
    <cofactor evidence="1">
        <name>Cu(2+)</name>
        <dbReference type="ChEBI" id="CHEBI:29036"/>
    </cofactor>
</comment>
<keyword evidence="10" id="KW-1015">Disulfide bond</keyword>
<dbReference type="PROSITE" id="PS00085">
    <property type="entry name" value="CU2_MONOOXYGENASE_2"/>
    <property type="match status" value="1"/>
</dbReference>
<evidence type="ECO:0000256" key="2">
    <source>
        <dbReference type="ARBA" id="ARBA00004479"/>
    </source>
</evidence>
<feature type="domain" description="DOMON" evidence="14">
    <location>
        <begin position="42"/>
        <end position="157"/>
    </location>
</feature>
<feature type="chain" id="PRO_5041412645" evidence="13">
    <location>
        <begin position="27"/>
        <end position="604"/>
    </location>
</feature>
<evidence type="ECO:0000313" key="16">
    <source>
        <dbReference type="Proteomes" id="UP001174136"/>
    </source>
</evidence>
<keyword evidence="5 13" id="KW-0732">Signal</keyword>
<feature type="region of interest" description="Disordered" evidence="12">
    <location>
        <begin position="559"/>
        <end position="584"/>
    </location>
</feature>
<dbReference type="GO" id="GO:0042421">
    <property type="term" value="P:norepinephrine biosynthetic process"/>
    <property type="evidence" value="ECO:0007669"/>
    <property type="project" value="TreeGrafter"/>
</dbReference>
<dbReference type="SMART" id="SM00664">
    <property type="entry name" value="DoH"/>
    <property type="match status" value="1"/>
</dbReference>
<dbReference type="InterPro" id="IPR028460">
    <property type="entry name" value="Tbh/DBH"/>
</dbReference>
<dbReference type="GO" id="GO:0005507">
    <property type="term" value="F:copper ion binding"/>
    <property type="evidence" value="ECO:0007669"/>
    <property type="project" value="InterPro"/>
</dbReference>
<comment type="caution">
    <text evidence="15">The sequence shown here is derived from an EMBL/GenBank/DDBJ whole genome shotgun (WGS) entry which is preliminary data.</text>
</comment>
<protein>
    <submittedName>
        <fullName evidence="15">DBH-like monooxygenase protein 2</fullName>
    </submittedName>
</protein>
<evidence type="ECO:0000256" key="10">
    <source>
        <dbReference type="ARBA" id="ARBA00023157"/>
    </source>
</evidence>
<keyword evidence="6" id="KW-0560">Oxidoreductase</keyword>
<dbReference type="Gene3D" id="2.60.120.310">
    <property type="entry name" value="Copper type II, ascorbate-dependent monooxygenase, N-terminal domain"/>
    <property type="match status" value="1"/>
</dbReference>
<evidence type="ECO:0000256" key="8">
    <source>
        <dbReference type="ARBA" id="ARBA00023033"/>
    </source>
</evidence>